<evidence type="ECO:0000313" key="2">
    <source>
        <dbReference type="EMBL" id="CEK88921.1"/>
    </source>
</evidence>
<accession>A0A0B7BA42</accession>
<gene>
    <name evidence="1" type="primary">ORF167871</name>
    <name evidence="2" type="synonym">ORF167874</name>
</gene>
<sequence>MSTFINQHGTATFSRWRYCEGDQCNYGHARSAIKILQTENKLKLFAIFRLRKDAGAG</sequence>
<proteinExistence type="predicted"/>
<evidence type="ECO:0000313" key="1">
    <source>
        <dbReference type="EMBL" id="CEK88920.1"/>
    </source>
</evidence>
<dbReference type="AlphaFoldDB" id="A0A0B7BA42"/>
<name>A0A0B7BA42_9EUPU</name>
<dbReference type="EMBL" id="HACG01042056">
    <property type="protein sequence ID" value="CEK88921.1"/>
    <property type="molecule type" value="Transcribed_RNA"/>
</dbReference>
<protein>
    <submittedName>
        <fullName evidence="1">Uncharacterized protein</fullName>
    </submittedName>
</protein>
<organism evidence="1">
    <name type="scientific">Arion vulgaris</name>
    <dbReference type="NCBI Taxonomy" id="1028688"/>
    <lineage>
        <taxon>Eukaryota</taxon>
        <taxon>Metazoa</taxon>
        <taxon>Spiralia</taxon>
        <taxon>Lophotrochozoa</taxon>
        <taxon>Mollusca</taxon>
        <taxon>Gastropoda</taxon>
        <taxon>Heterobranchia</taxon>
        <taxon>Euthyneura</taxon>
        <taxon>Panpulmonata</taxon>
        <taxon>Eupulmonata</taxon>
        <taxon>Stylommatophora</taxon>
        <taxon>Helicina</taxon>
        <taxon>Arionoidea</taxon>
        <taxon>Arionidae</taxon>
        <taxon>Arion</taxon>
    </lineage>
</organism>
<reference evidence="1" key="1">
    <citation type="submission" date="2014-12" db="EMBL/GenBank/DDBJ databases">
        <title>Insight into the proteome of Arion vulgaris.</title>
        <authorList>
            <person name="Aradska J."/>
            <person name="Bulat T."/>
            <person name="Smidak R."/>
            <person name="Sarate P."/>
            <person name="Gangsoo J."/>
            <person name="Sialana F."/>
            <person name="Bilban M."/>
            <person name="Lubec G."/>
        </authorList>
    </citation>
    <scope>NUCLEOTIDE SEQUENCE</scope>
    <source>
        <tissue evidence="1">Skin</tissue>
    </source>
</reference>
<dbReference type="EMBL" id="HACG01042055">
    <property type="protein sequence ID" value="CEK88920.1"/>
    <property type="molecule type" value="Transcribed_RNA"/>
</dbReference>